<comment type="similarity">
    <text evidence="1 5">Belongs to the bacterial solute-binding protein 1 family.</text>
</comment>
<keyword evidence="2 5" id="KW-0813">Transport</keyword>
<dbReference type="PRINTS" id="PR00181">
    <property type="entry name" value="MALTOSEBP"/>
</dbReference>
<evidence type="ECO:0000313" key="6">
    <source>
        <dbReference type="EMBL" id="CDQ38673.1"/>
    </source>
</evidence>
<keyword evidence="5" id="KW-1003">Cell membrane</keyword>
<dbReference type="AlphaFoldDB" id="A0A024Q805"/>
<accession>A0A024Q805</accession>
<reference evidence="6 7" key="1">
    <citation type="submission" date="2014-03" db="EMBL/GenBank/DDBJ databases">
        <authorList>
            <person name="Urmite Genomes U."/>
        </authorList>
    </citation>
    <scope>NUCLEOTIDE SEQUENCE [LARGE SCALE GENOMIC DNA]</scope>
    <source>
        <strain evidence="6 7">Vm-5</strain>
    </source>
</reference>
<evidence type="ECO:0000256" key="2">
    <source>
        <dbReference type="ARBA" id="ARBA00022448"/>
    </source>
</evidence>
<keyword evidence="7" id="KW-1185">Reference proteome</keyword>
<sequence length="408" mass="45471" precursor="true">MRKKLFSFLLIGLVLLVGCNEEKNAGGEAKEGDKTTLTLWHYWSENLESELIDRVEAFNASQEDIQVELTYVPYSELTQQLLISATSGDMPDLVIGGINEVQFYAKSGILEDVTDKVKDSGLAEKMYGNIAAIHQLDDKYYGVPLHTNAVALFYNTDLVAEPPTTWDELESSAEELTEDGTYGFSASAHNSQHGTASWIPFLWSTGSDVTNITSSDAISALDLWKRMFDKKVMPQEIVNKELEEVGVDFYNEKVAMIIGGSWMIPTFETEAPDLNWSVAQIPKDKTHSSVIGGESIAIGSGQSIEESWEFIQFMLEPDRQLEWLKATGNFPFSDDVANDSYFQDNEIRRVFANVIQNSQGYGWGEQHNDINTAIYTVLQDALVGGQSAEEALKKAKETVQPLLESNRN</sequence>
<dbReference type="eggNOG" id="COG1653">
    <property type="taxonomic scope" value="Bacteria"/>
</dbReference>
<dbReference type="GO" id="GO:1901982">
    <property type="term" value="F:maltose binding"/>
    <property type="evidence" value="ECO:0007669"/>
    <property type="project" value="TreeGrafter"/>
</dbReference>
<dbReference type="Proteomes" id="UP000028875">
    <property type="component" value="Unassembled WGS sequence"/>
</dbReference>
<evidence type="ECO:0000256" key="3">
    <source>
        <dbReference type="ARBA" id="ARBA00022597"/>
    </source>
</evidence>
<dbReference type="RefSeq" id="WP_038242683.1">
    <property type="nucleotide sequence ID" value="NZ_BNER01000010.1"/>
</dbReference>
<dbReference type="GO" id="GO:0015768">
    <property type="term" value="P:maltose transport"/>
    <property type="evidence" value="ECO:0007669"/>
    <property type="project" value="TreeGrafter"/>
</dbReference>
<dbReference type="Pfam" id="PF13416">
    <property type="entry name" value="SBP_bac_8"/>
    <property type="match status" value="1"/>
</dbReference>
<protein>
    <recommendedName>
        <fullName evidence="5">Maltodextrin-binding protein</fullName>
    </recommendedName>
</protein>
<keyword evidence="5" id="KW-0472">Membrane</keyword>
<dbReference type="GO" id="GO:0042956">
    <property type="term" value="P:maltodextrin transmembrane transport"/>
    <property type="evidence" value="ECO:0007669"/>
    <property type="project" value="TreeGrafter"/>
</dbReference>
<dbReference type="InterPro" id="IPR006060">
    <property type="entry name" value="Maltose/Cyclodextrin-bd"/>
</dbReference>
<dbReference type="PROSITE" id="PS51257">
    <property type="entry name" value="PROKAR_LIPOPROTEIN"/>
    <property type="match status" value="1"/>
</dbReference>
<keyword evidence="5" id="KW-0449">Lipoprotein</keyword>
<dbReference type="EMBL" id="CCDP010000001">
    <property type="protein sequence ID" value="CDQ38673.1"/>
    <property type="molecule type" value="Genomic_DNA"/>
</dbReference>
<keyword evidence="4" id="KW-0732">Signal</keyword>
<evidence type="ECO:0000256" key="4">
    <source>
        <dbReference type="ARBA" id="ARBA00022729"/>
    </source>
</evidence>
<dbReference type="CDD" id="cd14748">
    <property type="entry name" value="PBP2_UgpB"/>
    <property type="match status" value="1"/>
</dbReference>
<dbReference type="GO" id="GO:0015144">
    <property type="term" value="F:carbohydrate transmembrane transporter activity"/>
    <property type="evidence" value="ECO:0007669"/>
    <property type="project" value="InterPro"/>
</dbReference>
<comment type="caution">
    <text evidence="6">The sequence shown here is derived from an EMBL/GenBank/DDBJ whole genome shotgun (WGS) entry which is preliminary data.</text>
</comment>
<dbReference type="STRING" id="1462526.BN990_00945"/>
<dbReference type="Gene3D" id="3.40.190.10">
    <property type="entry name" value="Periplasmic binding protein-like II"/>
    <property type="match status" value="2"/>
</dbReference>
<keyword evidence="3 5" id="KW-0762">Sugar transport</keyword>
<organism evidence="6 7">
    <name type="scientific">Virgibacillus massiliensis</name>
    <dbReference type="NCBI Taxonomy" id="1462526"/>
    <lineage>
        <taxon>Bacteria</taxon>
        <taxon>Bacillati</taxon>
        <taxon>Bacillota</taxon>
        <taxon>Bacilli</taxon>
        <taxon>Bacillales</taxon>
        <taxon>Bacillaceae</taxon>
        <taxon>Virgibacillus</taxon>
    </lineage>
</organism>
<evidence type="ECO:0000256" key="1">
    <source>
        <dbReference type="ARBA" id="ARBA00008520"/>
    </source>
</evidence>
<dbReference type="InterPro" id="IPR006059">
    <property type="entry name" value="SBP"/>
</dbReference>
<evidence type="ECO:0000313" key="7">
    <source>
        <dbReference type="Proteomes" id="UP000028875"/>
    </source>
</evidence>
<dbReference type="PANTHER" id="PTHR30061:SF50">
    <property type="entry name" value="MALTOSE_MALTODEXTRIN-BINDING PERIPLASMIC PROTEIN"/>
    <property type="match status" value="1"/>
</dbReference>
<dbReference type="SUPFAM" id="SSF53850">
    <property type="entry name" value="Periplasmic binding protein-like II"/>
    <property type="match status" value="1"/>
</dbReference>
<dbReference type="GO" id="GO:0055052">
    <property type="term" value="C:ATP-binding cassette (ABC) transporter complex, substrate-binding subunit-containing"/>
    <property type="evidence" value="ECO:0007669"/>
    <property type="project" value="TreeGrafter"/>
</dbReference>
<reference evidence="7" key="2">
    <citation type="submission" date="2014-05" db="EMBL/GenBank/DDBJ databases">
        <title>Draft genome sequence of Virgibacillus massiliensis Vm-5.</title>
        <authorList>
            <person name="Khelaifia S."/>
            <person name="Croce O."/>
            <person name="Lagier J.C."/>
            <person name="Raoult D."/>
        </authorList>
    </citation>
    <scope>NUCLEOTIDE SEQUENCE [LARGE SCALE GENOMIC DNA]</scope>
    <source>
        <strain evidence="7">Vm-5</strain>
    </source>
</reference>
<proteinExistence type="inferred from homology"/>
<comment type="subcellular location">
    <subcellularLocation>
        <location evidence="5">Cell membrane</location>
        <topology evidence="5">Lipid-anchor</topology>
    </subcellularLocation>
</comment>
<dbReference type="PANTHER" id="PTHR30061">
    <property type="entry name" value="MALTOSE-BINDING PERIPLASMIC PROTEIN"/>
    <property type="match status" value="1"/>
</dbReference>
<dbReference type="OrthoDB" id="9795467at2"/>
<evidence type="ECO:0000256" key="5">
    <source>
        <dbReference type="RuleBase" id="RU365005"/>
    </source>
</evidence>
<name>A0A024Q805_9BACI</name>
<gene>
    <name evidence="6" type="primary">cycB_2</name>
    <name evidence="6" type="ORF">BN990_00945</name>
</gene>